<dbReference type="RefSeq" id="YP_010769874.1">
    <property type="nucleotide sequence ID" value="NC_074097.1"/>
</dbReference>
<organism evidence="8 9">
    <name type="scientific">ssRNA phage SRR6960803_7</name>
    <dbReference type="NCBI Taxonomy" id="2786623"/>
    <lineage>
        <taxon>Viruses</taxon>
        <taxon>Riboviria</taxon>
        <taxon>Orthornavirae</taxon>
        <taxon>Lenarviricota</taxon>
        <taxon>Leviviricetes</taxon>
        <taxon>Norzivirales</taxon>
        <taxon>Fiersviridae</taxon>
        <taxon>Sholavirus</taxon>
        <taxon>Sholavirus sp. 'caenivicinum'</taxon>
    </lineage>
</organism>
<evidence type="ECO:0000256" key="3">
    <source>
        <dbReference type="ARBA" id="ARBA00022804"/>
    </source>
</evidence>
<keyword evidence="6" id="KW-1160">Virus entry into host cell</keyword>
<dbReference type="GO" id="GO:0044423">
    <property type="term" value="C:virion component"/>
    <property type="evidence" value="ECO:0007669"/>
    <property type="project" value="UniProtKB-KW"/>
</dbReference>
<keyword evidence="4" id="KW-0946">Virion</keyword>
<protein>
    <submittedName>
        <fullName evidence="8">Maturation protein</fullName>
    </submittedName>
</protein>
<evidence type="ECO:0000256" key="1">
    <source>
        <dbReference type="ARBA" id="ARBA00004328"/>
    </source>
</evidence>
<keyword evidence="2" id="KW-0945">Host-virus interaction</keyword>
<sequence>MTTKSYSVNTDPYTFAMYGSGTDGKYETVNGRQRLKWNSYVFSTSTERKTPGQSPRLIGDVWFPSMVYPGTSLTANHELQLLSRLSEQVKGHDFNLAVSAAEGTKTVNMVTKALSDLGGAALDLRRGNFASAARRLGVSQRPSRLRSNDVAGRWLELQYGWLPLLSDVYEASKAYEAISNGPRVSRMSVSITNQVTHNSSQSPINWSCEGPAKSKRKIIYEMTEVLSAPRSLSLTDPLSVAWELIPYSFVVDWFVPIGTYLSNLNAIPHLQGRFLTIDTVSFQGFAKTVNTMGYQFTKEPSTVTSYFRYVRTASTSLSVPTPTFNSLPEAMSPKRILNSIALAAQRFLR</sequence>
<evidence type="ECO:0000256" key="7">
    <source>
        <dbReference type="ARBA" id="ARBA00035110"/>
    </source>
</evidence>
<evidence type="ECO:0000256" key="6">
    <source>
        <dbReference type="ARBA" id="ARBA00023296"/>
    </source>
</evidence>
<evidence type="ECO:0000256" key="5">
    <source>
        <dbReference type="ARBA" id="ARBA00023104"/>
    </source>
</evidence>
<comment type="similarity">
    <text evidence="7">Belongs to the Leviviricetes maturation protein family.</text>
</comment>
<evidence type="ECO:0000313" key="8">
    <source>
        <dbReference type="EMBL" id="DAD50739.1"/>
    </source>
</evidence>
<dbReference type="GeneID" id="80399017"/>
<keyword evidence="5" id="KW-1175">Viral attachment to host cell pilus</keyword>
<evidence type="ECO:0000313" key="9">
    <source>
        <dbReference type="Proteomes" id="UP000676113"/>
    </source>
</evidence>
<name>A0A8S5KZW1_9VIRU</name>
<accession>A0A8S5KZW1</accession>
<dbReference type="Proteomes" id="UP000676113">
    <property type="component" value="Segment"/>
</dbReference>
<dbReference type="Pfam" id="PF03863">
    <property type="entry name" value="Phage_mat-A"/>
    <property type="match status" value="1"/>
</dbReference>
<comment type="subcellular location">
    <subcellularLocation>
        <location evidence="1">Virion</location>
    </subcellularLocation>
</comment>
<proteinExistence type="inferred from homology"/>
<dbReference type="KEGG" id="vg:80399017"/>
<dbReference type="EMBL" id="BK013613">
    <property type="protein sequence ID" value="DAD50739.1"/>
    <property type="molecule type" value="Genomic_RNA"/>
</dbReference>
<dbReference type="GO" id="GO:0039666">
    <property type="term" value="P:virion attachment to host cell pilus"/>
    <property type="evidence" value="ECO:0007669"/>
    <property type="project" value="UniProtKB-KW"/>
</dbReference>
<evidence type="ECO:0000256" key="4">
    <source>
        <dbReference type="ARBA" id="ARBA00022844"/>
    </source>
</evidence>
<reference evidence="8" key="1">
    <citation type="submission" date="2020-09" db="EMBL/GenBank/DDBJ databases">
        <title>Leviviricetes taxonomy.</title>
        <authorList>
            <person name="Stockdale S.R."/>
            <person name="Callanan J."/>
            <person name="Adriaenssens E.M."/>
            <person name="Kuhn J.H."/>
            <person name="Rumnieks J."/>
            <person name="Shkoporov A."/>
            <person name="Draper L.A."/>
            <person name="Ross P."/>
            <person name="Hill C."/>
        </authorList>
    </citation>
    <scope>NUCLEOTIDE SEQUENCE</scope>
</reference>
<keyword evidence="3" id="KW-1161">Viral attachment to host cell</keyword>
<evidence type="ECO:0000256" key="2">
    <source>
        <dbReference type="ARBA" id="ARBA00022581"/>
    </source>
</evidence>
<gene>
    <name evidence="8" type="primary">SRR6960803_7_2</name>
</gene>
<dbReference type="InterPro" id="IPR005563">
    <property type="entry name" value="A_protein"/>
</dbReference>